<keyword evidence="11" id="KW-0675">Receptor</keyword>
<evidence type="ECO:0000256" key="6">
    <source>
        <dbReference type="ARBA" id="ARBA00022692"/>
    </source>
</evidence>
<dbReference type="Pfam" id="PF01534">
    <property type="entry name" value="Frizzled"/>
    <property type="match status" value="1"/>
</dbReference>
<dbReference type="InterPro" id="IPR017981">
    <property type="entry name" value="GPCR_2-like_7TM"/>
</dbReference>
<feature type="transmembrane region" description="Helical" evidence="15">
    <location>
        <begin position="346"/>
        <end position="369"/>
    </location>
</feature>
<dbReference type="CDD" id="cd07458">
    <property type="entry name" value="CRD_FZ1_like"/>
    <property type="match status" value="1"/>
</dbReference>
<evidence type="ECO:0000256" key="4">
    <source>
        <dbReference type="ARBA" id="ARBA00022475"/>
    </source>
</evidence>
<dbReference type="SMART" id="SM01330">
    <property type="entry name" value="Frizzled"/>
    <property type="match status" value="1"/>
</dbReference>
<feature type="transmembrane region" description="Helical" evidence="15">
    <location>
        <begin position="381"/>
        <end position="400"/>
    </location>
</feature>
<dbReference type="FunFam" id="1.10.2000.10:FF:000016">
    <property type="entry name" value="Frizzled"/>
    <property type="match status" value="1"/>
</dbReference>
<dbReference type="PROSITE" id="PS50038">
    <property type="entry name" value="FZ"/>
    <property type="match status" value="1"/>
</dbReference>
<dbReference type="PROSITE" id="PS50261">
    <property type="entry name" value="G_PROTEIN_RECEP_F2_4"/>
    <property type="match status" value="1"/>
</dbReference>
<dbReference type="Gene3D" id="1.20.1070.10">
    <property type="entry name" value="Rhodopsin 7-helix transmembrane proteins"/>
    <property type="match status" value="1"/>
</dbReference>
<keyword evidence="4" id="KW-1003">Cell membrane</keyword>
<feature type="region of interest" description="Disordered" evidence="14">
    <location>
        <begin position="169"/>
        <end position="190"/>
    </location>
</feature>
<dbReference type="SMART" id="SM00063">
    <property type="entry name" value="FRI"/>
    <property type="match status" value="1"/>
</dbReference>
<dbReference type="GO" id="GO:0017147">
    <property type="term" value="F:Wnt-protein binding"/>
    <property type="evidence" value="ECO:0007669"/>
    <property type="project" value="TreeGrafter"/>
</dbReference>
<feature type="transmembrane region" description="Helical" evidence="15">
    <location>
        <begin position="281"/>
        <end position="301"/>
    </location>
</feature>
<evidence type="ECO:0000256" key="11">
    <source>
        <dbReference type="ARBA" id="ARBA00023170"/>
    </source>
</evidence>
<evidence type="ECO:0000256" key="10">
    <source>
        <dbReference type="ARBA" id="ARBA00023157"/>
    </source>
</evidence>
<evidence type="ECO:0000256" key="7">
    <source>
        <dbReference type="ARBA" id="ARBA00022729"/>
    </source>
</evidence>
<proteinExistence type="inferred from homology"/>
<evidence type="ECO:0000256" key="12">
    <source>
        <dbReference type="ARBA" id="ARBA00023180"/>
    </source>
</evidence>
<evidence type="ECO:0000256" key="16">
    <source>
        <dbReference type="SAM" id="SignalP"/>
    </source>
</evidence>
<feature type="domain" description="FZ" evidence="17">
    <location>
        <begin position="51"/>
        <end position="167"/>
    </location>
</feature>
<keyword evidence="3" id="KW-0217">Developmental protein</keyword>
<comment type="similarity">
    <text evidence="2">Belongs to the G-protein coupled receptor Fz/Smo family.</text>
</comment>
<evidence type="ECO:0000256" key="3">
    <source>
        <dbReference type="ARBA" id="ARBA00022473"/>
    </source>
</evidence>
<keyword evidence="7 16" id="KW-0732">Signal</keyword>
<keyword evidence="5" id="KW-0879">Wnt signaling pathway</keyword>
<keyword evidence="19" id="KW-1185">Reference proteome</keyword>
<evidence type="ECO:0000256" key="5">
    <source>
        <dbReference type="ARBA" id="ARBA00022687"/>
    </source>
</evidence>
<sequence>MLRILRSSLLVLATLALGSRFNGAEGVLNDNDDYKDRRAGNDGYQHYQHGQVNDKCVPITIPLCTDIPYNLTIYPNLLNHQKQDDAGMEVHQFFPLVKVKCSDDLKFFLCTMYAPVCTVLGRALPPCRHLCQSAKSGCENLMNKFGFKWPETLACEQFPEGGLCVGENRTTSTPTPHQAPPTSADERPMAPSSKFPCPKAMQVTTKDSTAYSLTFGNETVEQCSFPCNAEAAKPLFFEKAERRFLRLWIGFWAIACAASTLFTVLTFFVDMGRFPYPVRPIFFLAVCYLFISLVYIAGFVMEERVSCAVAPGSTSLVQSAASTLPDKLITQGTRNISCTVLAMLHYYFGVASSIWWVVLCFAWFLAANLKWGQESIEAQSPYFHFFAWGVPALLVIGVLITGSIDGDVYSGICSVGNWNGTALRHFVLIPLGVCLALGVFFLLCGIVSMLRIRRYIKYQDKDNMQKIDKLEKLMLRISAFSFMYIVPTVVAAACIGYQSFMMGHWLASWYDRRCAHTSDRAVFGFPQPRDSCPSLEQRVSPPEFLVFVFKYLMQLVVGITCAVWICSSKTVTSWYNFYARVVYRRSRVPTQPPPPGM</sequence>
<evidence type="ECO:0000313" key="20">
    <source>
        <dbReference type="WBParaSite" id="PSAMB.scaffold550size47471.g6826.t1"/>
    </source>
</evidence>
<keyword evidence="12" id="KW-0325">Glycoprotein</keyword>
<feature type="disulfide bond" evidence="13">
    <location>
        <begin position="56"/>
        <end position="117"/>
    </location>
</feature>
<feature type="disulfide bond" evidence="13">
    <location>
        <begin position="64"/>
        <end position="110"/>
    </location>
</feature>
<evidence type="ECO:0000256" key="15">
    <source>
        <dbReference type="SAM" id="Phobius"/>
    </source>
</evidence>
<keyword evidence="9 15" id="KW-0472">Membrane</keyword>
<feature type="domain" description="G-protein coupled receptors family 2 profile 2" evidence="18">
    <location>
        <begin position="243"/>
        <end position="573"/>
    </location>
</feature>
<keyword evidence="8 15" id="KW-1133">Transmembrane helix</keyword>
<dbReference type="GO" id="GO:0097402">
    <property type="term" value="P:neuroblast migration"/>
    <property type="evidence" value="ECO:0007669"/>
    <property type="project" value="UniProtKB-ARBA"/>
</dbReference>
<evidence type="ECO:0000256" key="13">
    <source>
        <dbReference type="PROSITE-ProRule" id="PRU00090"/>
    </source>
</evidence>
<dbReference type="InterPro" id="IPR036790">
    <property type="entry name" value="Frizzled_dom_sf"/>
</dbReference>
<evidence type="ECO:0000313" key="19">
    <source>
        <dbReference type="Proteomes" id="UP000887566"/>
    </source>
</evidence>
<dbReference type="GO" id="GO:0042813">
    <property type="term" value="F:Wnt receptor activity"/>
    <property type="evidence" value="ECO:0007669"/>
    <property type="project" value="TreeGrafter"/>
</dbReference>
<dbReference type="GO" id="GO:0060070">
    <property type="term" value="P:canonical Wnt signaling pathway"/>
    <property type="evidence" value="ECO:0007669"/>
    <property type="project" value="TreeGrafter"/>
</dbReference>
<name>A0A914WXT0_9BILA</name>
<dbReference type="GO" id="GO:0097475">
    <property type="term" value="P:motor neuron migration"/>
    <property type="evidence" value="ECO:0007669"/>
    <property type="project" value="UniProtKB-ARBA"/>
</dbReference>
<feature type="chain" id="PRO_5037020087" evidence="16">
    <location>
        <begin position="27"/>
        <end position="597"/>
    </location>
</feature>
<evidence type="ECO:0000256" key="14">
    <source>
        <dbReference type="SAM" id="MobiDB-lite"/>
    </source>
</evidence>
<protein>
    <submittedName>
        <fullName evidence="20">Frizzled-1</fullName>
    </submittedName>
</protein>
<evidence type="ECO:0000256" key="1">
    <source>
        <dbReference type="ARBA" id="ARBA00004651"/>
    </source>
</evidence>
<dbReference type="PANTHER" id="PTHR11309">
    <property type="entry name" value="FRIZZLED"/>
    <property type="match status" value="1"/>
</dbReference>
<keyword evidence="6 15" id="KW-0812">Transmembrane</keyword>
<dbReference type="InterPro" id="IPR015526">
    <property type="entry name" value="Frizzled/SFRP"/>
</dbReference>
<feature type="transmembrane region" description="Helical" evidence="15">
    <location>
        <begin position="427"/>
        <end position="452"/>
    </location>
</feature>
<organism evidence="19 20">
    <name type="scientific">Plectus sambesii</name>
    <dbReference type="NCBI Taxonomy" id="2011161"/>
    <lineage>
        <taxon>Eukaryota</taxon>
        <taxon>Metazoa</taxon>
        <taxon>Ecdysozoa</taxon>
        <taxon>Nematoda</taxon>
        <taxon>Chromadorea</taxon>
        <taxon>Plectida</taxon>
        <taxon>Plectina</taxon>
        <taxon>Plectoidea</taxon>
        <taxon>Plectidae</taxon>
        <taxon>Plectus</taxon>
    </lineage>
</organism>
<dbReference type="GO" id="GO:1905485">
    <property type="term" value="P:positive regulation of motor neuron migration"/>
    <property type="evidence" value="ECO:0007669"/>
    <property type="project" value="UniProtKB-ARBA"/>
</dbReference>
<reference evidence="20" key="1">
    <citation type="submission" date="2022-11" db="UniProtKB">
        <authorList>
            <consortium name="WormBaseParasite"/>
        </authorList>
    </citation>
    <scope>IDENTIFICATION</scope>
</reference>
<evidence type="ECO:0000259" key="17">
    <source>
        <dbReference type="PROSITE" id="PS50038"/>
    </source>
</evidence>
<comment type="caution">
    <text evidence="13">Lacks conserved residue(s) required for the propagation of feature annotation.</text>
</comment>
<dbReference type="SUPFAM" id="SSF63501">
    <property type="entry name" value="Frizzled cysteine-rich domain"/>
    <property type="match status" value="1"/>
</dbReference>
<dbReference type="GO" id="GO:0035567">
    <property type="term" value="P:non-canonical Wnt signaling pathway"/>
    <property type="evidence" value="ECO:0007669"/>
    <property type="project" value="TreeGrafter"/>
</dbReference>
<comment type="subcellular location">
    <subcellularLocation>
        <location evidence="1">Cell membrane</location>
        <topology evidence="1">Multi-pass membrane protein</topology>
    </subcellularLocation>
</comment>
<dbReference type="PRINTS" id="PR00489">
    <property type="entry name" value="FRIZZLED"/>
</dbReference>
<dbReference type="WBParaSite" id="PSAMB.scaffold550size47471.g6826.t1">
    <property type="protein sequence ID" value="PSAMB.scaffold550size47471.g6826.t1"/>
    <property type="gene ID" value="PSAMB.scaffold550size47471.g6826"/>
</dbReference>
<accession>A0A914WXT0</accession>
<dbReference type="Proteomes" id="UP000887566">
    <property type="component" value="Unplaced"/>
</dbReference>
<dbReference type="GO" id="GO:1904937">
    <property type="term" value="P:sensory neuron migration"/>
    <property type="evidence" value="ECO:0007669"/>
    <property type="project" value="UniProtKB-ARBA"/>
</dbReference>
<dbReference type="InterPro" id="IPR020067">
    <property type="entry name" value="Frizzled_dom"/>
</dbReference>
<feature type="transmembrane region" description="Helical" evidence="15">
    <location>
        <begin position="544"/>
        <end position="566"/>
    </location>
</feature>
<evidence type="ECO:0000256" key="8">
    <source>
        <dbReference type="ARBA" id="ARBA00022989"/>
    </source>
</evidence>
<dbReference type="AlphaFoldDB" id="A0A914WXT0"/>
<feature type="transmembrane region" description="Helical" evidence="15">
    <location>
        <begin position="473"/>
        <end position="500"/>
    </location>
</feature>
<feature type="transmembrane region" description="Helical" evidence="15">
    <location>
        <begin position="247"/>
        <end position="269"/>
    </location>
</feature>
<evidence type="ECO:0000256" key="2">
    <source>
        <dbReference type="ARBA" id="ARBA00008077"/>
    </source>
</evidence>
<feature type="disulfide bond" evidence="13">
    <location>
        <begin position="131"/>
        <end position="155"/>
    </location>
</feature>
<evidence type="ECO:0000256" key="9">
    <source>
        <dbReference type="ARBA" id="ARBA00023136"/>
    </source>
</evidence>
<dbReference type="Gene3D" id="1.10.2000.10">
    <property type="entry name" value="Frizzled cysteine-rich domain"/>
    <property type="match status" value="1"/>
</dbReference>
<feature type="signal peptide" evidence="16">
    <location>
        <begin position="1"/>
        <end position="26"/>
    </location>
</feature>
<dbReference type="GO" id="GO:0005886">
    <property type="term" value="C:plasma membrane"/>
    <property type="evidence" value="ECO:0007669"/>
    <property type="project" value="UniProtKB-SubCell"/>
</dbReference>
<dbReference type="Pfam" id="PF01392">
    <property type="entry name" value="Fz"/>
    <property type="match status" value="1"/>
</dbReference>
<evidence type="ECO:0000259" key="18">
    <source>
        <dbReference type="PROSITE" id="PS50261"/>
    </source>
</evidence>
<dbReference type="PANTHER" id="PTHR11309:SF47">
    <property type="entry name" value="FRIZZLED"/>
    <property type="match status" value="1"/>
</dbReference>
<keyword evidence="10 13" id="KW-1015">Disulfide bond</keyword>
<dbReference type="InterPro" id="IPR000539">
    <property type="entry name" value="Frizzled/Smoothened_7TM"/>
</dbReference>